<evidence type="ECO:0000313" key="4">
    <source>
        <dbReference type="Proteomes" id="UP000326924"/>
    </source>
</evidence>
<evidence type="ECO:0000256" key="1">
    <source>
        <dbReference type="SAM" id="MobiDB-lite"/>
    </source>
</evidence>
<dbReference type="AlphaFoldDB" id="A0A5J5EYG3"/>
<feature type="non-terminal residue" evidence="3">
    <location>
        <position position="106"/>
    </location>
</feature>
<protein>
    <submittedName>
        <fullName evidence="3">Uncharacterized protein</fullName>
    </submittedName>
</protein>
<proteinExistence type="predicted"/>
<sequence length="106" mass="12107">MCSRCVLGGFCCIDMVVYVLCMYHLPLGGFARHGCTLLFVKPNHQSPPLTTQPTHRGHDSRRKEREWEKKDPHPLKALLADDRCTKAVLDFLACTKIGTWPERPKM</sequence>
<feature type="transmembrane region" description="Helical" evidence="2">
    <location>
        <begin position="6"/>
        <end position="25"/>
    </location>
</feature>
<organism evidence="3 4">
    <name type="scientific">Sphaerosporella brunnea</name>
    <dbReference type="NCBI Taxonomy" id="1250544"/>
    <lineage>
        <taxon>Eukaryota</taxon>
        <taxon>Fungi</taxon>
        <taxon>Dikarya</taxon>
        <taxon>Ascomycota</taxon>
        <taxon>Pezizomycotina</taxon>
        <taxon>Pezizomycetes</taxon>
        <taxon>Pezizales</taxon>
        <taxon>Pyronemataceae</taxon>
        <taxon>Sphaerosporella</taxon>
    </lineage>
</organism>
<keyword evidence="2" id="KW-0812">Transmembrane</keyword>
<feature type="region of interest" description="Disordered" evidence="1">
    <location>
        <begin position="43"/>
        <end position="72"/>
    </location>
</feature>
<dbReference type="EMBL" id="VXIS01000078">
    <property type="protein sequence ID" value="KAA8907520.1"/>
    <property type="molecule type" value="Genomic_DNA"/>
</dbReference>
<dbReference type="InParanoid" id="A0A5J5EYG3"/>
<feature type="compositionally biased region" description="Polar residues" evidence="1">
    <location>
        <begin position="43"/>
        <end position="54"/>
    </location>
</feature>
<dbReference type="Proteomes" id="UP000326924">
    <property type="component" value="Unassembled WGS sequence"/>
</dbReference>
<keyword evidence="4" id="KW-1185">Reference proteome</keyword>
<evidence type="ECO:0000313" key="3">
    <source>
        <dbReference type="EMBL" id="KAA8907520.1"/>
    </source>
</evidence>
<evidence type="ECO:0000256" key="2">
    <source>
        <dbReference type="SAM" id="Phobius"/>
    </source>
</evidence>
<reference evidence="3 4" key="1">
    <citation type="submission" date="2019-09" db="EMBL/GenBank/DDBJ databases">
        <title>Draft genome of the ectomycorrhizal ascomycete Sphaerosporella brunnea.</title>
        <authorList>
            <consortium name="DOE Joint Genome Institute"/>
            <person name="Benucci G.M."/>
            <person name="Marozzi G."/>
            <person name="Antonielli L."/>
            <person name="Sanchez S."/>
            <person name="Marco P."/>
            <person name="Wang X."/>
            <person name="Falini L.B."/>
            <person name="Barry K."/>
            <person name="Haridas S."/>
            <person name="Lipzen A."/>
            <person name="Labutti K."/>
            <person name="Grigoriev I.V."/>
            <person name="Murat C."/>
            <person name="Martin F."/>
            <person name="Albertini E."/>
            <person name="Donnini D."/>
            <person name="Bonito G."/>
        </authorList>
    </citation>
    <scope>NUCLEOTIDE SEQUENCE [LARGE SCALE GENOMIC DNA]</scope>
    <source>
        <strain evidence="3 4">Sb_GMNB300</strain>
    </source>
</reference>
<comment type="caution">
    <text evidence="3">The sequence shown here is derived from an EMBL/GenBank/DDBJ whole genome shotgun (WGS) entry which is preliminary data.</text>
</comment>
<keyword evidence="2" id="KW-0472">Membrane</keyword>
<gene>
    <name evidence="3" type="ORF">FN846DRAFT_946722</name>
</gene>
<feature type="compositionally biased region" description="Basic and acidic residues" evidence="1">
    <location>
        <begin position="61"/>
        <end position="72"/>
    </location>
</feature>
<accession>A0A5J5EYG3</accession>
<keyword evidence="2" id="KW-1133">Transmembrane helix</keyword>
<name>A0A5J5EYG3_9PEZI</name>